<dbReference type="Gene3D" id="2.150.10.10">
    <property type="entry name" value="Serralysin-like metalloprotease, C-terminal"/>
    <property type="match status" value="2"/>
</dbReference>
<dbReference type="GO" id="GO:0005615">
    <property type="term" value="C:extracellular space"/>
    <property type="evidence" value="ECO:0007669"/>
    <property type="project" value="InterPro"/>
</dbReference>
<keyword evidence="4" id="KW-0677">Repeat</keyword>
<protein>
    <recommendedName>
        <fullName evidence="5">Peptidase M10 serralysin C-terminal domain-containing protein</fullName>
    </recommendedName>
</protein>
<dbReference type="PANTHER" id="PTHR38340:SF1">
    <property type="entry name" value="S-LAYER PROTEIN"/>
    <property type="match status" value="1"/>
</dbReference>
<comment type="subcellular location">
    <subcellularLocation>
        <location evidence="2">Secreted</location>
    </subcellularLocation>
</comment>
<dbReference type="InterPro" id="IPR050557">
    <property type="entry name" value="RTX_toxin/Mannuronan_C5-epim"/>
</dbReference>
<dbReference type="Pfam" id="PF00353">
    <property type="entry name" value="HemolysinCabind"/>
    <property type="match status" value="1"/>
</dbReference>
<dbReference type="PRINTS" id="PR00313">
    <property type="entry name" value="CABNDNGRPT"/>
</dbReference>
<comment type="cofactor">
    <cofactor evidence="1">
        <name>Ca(2+)</name>
        <dbReference type="ChEBI" id="CHEBI:29108"/>
    </cofactor>
</comment>
<evidence type="ECO:0000256" key="3">
    <source>
        <dbReference type="ARBA" id="ARBA00022525"/>
    </source>
</evidence>
<dbReference type="Proteomes" id="UP000715781">
    <property type="component" value="Unassembled WGS sequence"/>
</dbReference>
<comment type="caution">
    <text evidence="6">The sequence shown here is derived from an EMBL/GenBank/DDBJ whole genome shotgun (WGS) entry which is preliminary data.</text>
</comment>
<dbReference type="GO" id="GO:0005509">
    <property type="term" value="F:calcium ion binding"/>
    <property type="evidence" value="ECO:0007669"/>
    <property type="project" value="InterPro"/>
</dbReference>
<evidence type="ECO:0000256" key="2">
    <source>
        <dbReference type="ARBA" id="ARBA00004613"/>
    </source>
</evidence>
<dbReference type="PROSITE" id="PS00330">
    <property type="entry name" value="HEMOLYSIN_CALCIUM"/>
    <property type="match status" value="2"/>
</dbReference>
<dbReference type="EMBL" id="JAHHHN010000033">
    <property type="protein sequence ID" value="MBW4565258.1"/>
    <property type="molecule type" value="Genomic_DNA"/>
</dbReference>
<reference evidence="6" key="2">
    <citation type="journal article" date="2022" name="Microbiol. Resour. Announc.">
        <title>Metagenome Sequencing to Explore Phylogenomics of Terrestrial Cyanobacteria.</title>
        <authorList>
            <person name="Ward R.D."/>
            <person name="Stajich J.E."/>
            <person name="Johansen J.R."/>
            <person name="Huntemann M."/>
            <person name="Clum A."/>
            <person name="Foster B."/>
            <person name="Foster B."/>
            <person name="Roux S."/>
            <person name="Palaniappan K."/>
            <person name="Varghese N."/>
            <person name="Mukherjee S."/>
            <person name="Reddy T.B.K."/>
            <person name="Daum C."/>
            <person name="Copeland A."/>
            <person name="Chen I.A."/>
            <person name="Ivanova N.N."/>
            <person name="Kyrpides N.C."/>
            <person name="Shapiro N."/>
            <person name="Eloe-Fadrosh E.A."/>
            <person name="Pietrasiak N."/>
        </authorList>
    </citation>
    <scope>NUCLEOTIDE SEQUENCE</scope>
    <source>
        <strain evidence="6">JT2-VF2</strain>
    </source>
</reference>
<dbReference type="AlphaFoldDB" id="A0A951Q5R3"/>
<dbReference type="Pfam" id="PF08548">
    <property type="entry name" value="Peptidase_M10_C"/>
    <property type="match status" value="1"/>
</dbReference>
<feature type="domain" description="Peptidase M10 serralysin C-terminal" evidence="5">
    <location>
        <begin position="309"/>
        <end position="358"/>
    </location>
</feature>
<dbReference type="InterPro" id="IPR013858">
    <property type="entry name" value="Peptidase_M10B_C"/>
</dbReference>
<proteinExistence type="predicted"/>
<name>A0A951Q5R3_9NOST</name>
<dbReference type="SUPFAM" id="SSF51120">
    <property type="entry name" value="beta-Roll"/>
    <property type="match status" value="1"/>
</dbReference>
<keyword evidence="3" id="KW-0964">Secreted</keyword>
<sequence length="413" mass="43728">MSSETVFLQSTDSNSSTNPNFAQAQGFALGSNYNQSSSGALVEAQTQTLVQGGVALAIAEAQAVFFESEPVFSLLFTDSTTIGLDGTYQGNANSTTKVVASFAVGANQTFSFNFSADLALSAKEIENPNVEYNEAESKSTFLVLDTTEPNKPKVIDFVGLRGSLISSMQFGDLIYGGSRNFTINSYDKASDVNGNNGKDSLTGQVTGSYERKFTKETTITLVEIDASAAIAYGDNLIDNLGQDVIYGTIGNDNLKGDNGVDKIYASLGDDKLNGQRGDDILEGGQGNDWLDGGEGNDQLNAGGGKDVLTGGRGSDVLVGGEGADIFFYQRGNSLRDGELDIIQDFQVGTDKIVFQGWGNINTATWLNGMLSQGKITNTNDGLLFNFNDGPTQGKILLTGLNSNLITAESIEFI</sequence>
<dbReference type="InterPro" id="IPR011049">
    <property type="entry name" value="Serralysin-like_metalloprot_C"/>
</dbReference>
<reference evidence="6" key="1">
    <citation type="submission" date="2021-05" db="EMBL/GenBank/DDBJ databases">
        <authorList>
            <person name="Pietrasiak N."/>
            <person name="Ward R."/>
            <person name="Stajich J.E."/>
            <person name="Kurbessoian T."/>
        </authorList>
    </citation>
    <scope>NUCLEOTIDE SEQUENCE</scope>
    <source>
        <strain evidence="6">JT2-VF2</strain>
    </source>
</reference>
<organism evidence="6 7">
    <name type="scientific">Mojavia pulchra JT2-VF2</name>
    <dbReference type="NCBI Taxonomy" id="287848"/>
    <lineage>
        <taxon>Bacteria</taxon>
        <taxon>Bacillati</taxon>
        <taxon>Cyanobacteriota</taxon>
        <taxon>Cyanophyceae</taxon>
        <taxon>Nostocales</taxon>
        <taxon>Nostocaceae</taxon>
    </lineage>
</organism>
<evidence type="ECO:0000256" key="4">
    <source>
        <dbReference type="ARBA" id="ARBA00022737"/>
    </source>
</evidence>
<dbReference type="InterPro" id="IPR001343">
    <property type="entry name" value="Hemolysn_Ca-bd"/>
</dbReference>
<evidence type="ECO:0000313" key="7">
    <source>
        <dbReference type="Proteomes" id="UP000715781"/>
    </source>
</evidence>
<dbReference type="PANTHER" id="PTHR38340">
    <property type="entry name" value="S-LAYER PROTEIN"/>
    <property type="match status" value="1"/>
</dbReference>
<evidence type="ECO:0000313" key="6">
    <source>
        <dbReference type="EMBL" id="MBW4565258.1"/>
    </source>
</evidence>
<accession>A0A951Q5R3</accession>
<evidence type="ECO:0000259" key="5">
    <source>
        <dbReference type="Pfam" id="PF08548"/>
    </source>
</evidence>
<dbReference type="InterPro" id="IPR018511">
    <property type="entry name" value="Hemolysin-typ_Ca-bd_CS"/>
</dbReference>
<gene>
    <name evidence="6" type="ORF">KME32_30070</name>
</gene>
<evidence type="ECO:0000256" key="1">
    <source>
        <dbReference type="ARBA" id="ARBA00001913"/>
    </source>
</evidence>